<dbReference type="Proteomes" id="UP000593579">
    <property type="component" value="Unassembled WGS sequence"/>
</dbReference>
<evidence type="ECO:0000313" key="3">
    <source>
        <dbReference type="Proteomes" id="UP000593579"/>
    </source>
</evidence>
<keyword evidence="1" id="KW-1133">Transmembrane helix</keyword>
<accession>A0A7J9B7V2</accession>
<keyword evidence="1" id="KW-0812">Transmembrane</keyword>
<evidence type="ECO:0000313" key="2">
    <source>
        <dbReference type="EMBL" id="MBA0732396.1"/>
    </source>
</evidence>
<feature type="transmembrane region" description="Helical" evidence="1">
    <location>
        <begin position="20"/>
        <end position="43"/>
    </location>
</feature>
<proteinExistence type="predicted"/>
<evidence type="ECO:0000256" key="1">
    <source>
        <dbReference type="SAM" id="Phobius"/>
    </source>
</evidence>
<name>A0A7J9B7V2_GOSGO</name>
<keyword evidence="1" id="KW-0472">Membrane</keyword>
<feature type="non-terminal residue" evidence="2">
    <location>
        <position position="95"/>
    </location>
</feature>
<comment type="caution">
    <text evidence="2">The sequence shown here is derived from an EMBL/GenBank/DDBJ whole genome shotgun (WGS) entry which is preliminary data.</text>
</comment>
<gene>
    <name evidence="2" type="ORF">Gogos_016493</name>
</gene>
<reference evidence="2 3" key="1">
    <citation type="journal article" date="2019" name="Genome Biol. Evol.">
        <title>Insights into the evolution of the New World diploid cottons (Gossypium, subgenus Houzingenia) based on genome sequencing.</title>
        <authorList>
            <person name="Grover C.E."/>
            <person name="Arick M.A. 2nd"/>
            <person name="Thrash A."/>
            <person name="Conover J.L."/>
            <person name="Sanders W.S."/>
            <person name="Peterson D.G."/>
            <person name="Frelichowski J.E."/>
            <person name="Scheffler J.A."/>
            <person name="Scheffler B.E."/>
            <person name="Wendel J.F."/>
        </authorList>
    </citation>
    <scope>NUCLEOTIDE SEQUENCE [LARGE SCALE GENOMIC DNA]</scope>
    <source>
        <strain evidence="2">5</strain>
        <tissue evidence="2">Leaf</tissue>
    </source>
</reference>
<protein>
    <submittedName>
        <fullName evidence="2">Uncharacterized protein</fullName>
    </submittedName>
</protein>
<feature type="non-terminal residue" evidence="2">
    <location>
        <position position="1"/>
    </location>
</feature>
<keyword evidence="3" id="KW-1185">Reference proteome</keyword>
<organism evidence="2 3">
    <name type="scientific">Gossypium gossypioides</name>
    <name type="common">Mexican cotton</name>
    <name type="synonym">Selera gossypioides</name>
    <dbReference type="NCBI Taxonomy" id="34282"/>
    <lineage>
        <taxon>Eukaryota</taxon>
        <taxon>Viridiplantae</taxon>
        <taxon>Streptophyta</taxon>
        <taxon>Embryophyta</taxon>
        <taxon>Tracheophyta</taxon>
        <taxon>Spermatophyta</taxon>
        <taxon>Magnoliopsida</taxon>
        <taxon>eudicotyledons</taxon>
        <taxon>Gunneridae</taxon>
        <taxon>Pentapetalae</taxon>
        <taxon>rosids</taxon>
        <taxon>malvids</taxon>
        <taxon>Malvales</taxon>
        <taxon>Malvaceae</taxon>
        <taxon>Malvoideae</taxon>
        <taxon>Gossypium</taxon>
    </lineage>
</organism>
<sequence length="95" mass="10581">LAILYDINDDYVVVLNDDYVVVFLCILYNLPFPVLPLSAAILLKMEEQKPKEQKPKANENKPAMTDCAGADISIHTSEQLGSCVPAKKQRSRSCK</sequence>
<dbReference type="AlphaFoldDB" id="A0A7J9B7V2"/>
<dbReference type="EMBL" id="JABEZY010000001">
    <property type="protein sequence ID" value="MBA0732396.1"/>
    <property type="molecule type" value="Genomic_DNA"/>
</dbReference>